<organism evidence="1">
    <name type="scientific">viral metagenome</name>
    <dbReference type="NCBI Taxonomy" id="1070528"/>
    <lineage>
        <taxon>unclassified sequences</taxon>
        <taxon>metagenomes</taxon>
        <taxon>organismal metagenomes</taxon>
    </lineage>
</organism>
<name>A0A6C0CP09_9ZZZZ</name>
<dbReference type="AlphaFoldDB" id="A0A6C0CP09"/>
<proteinExistence type="predicted"/>
<reference evidence="1" key="1">
    <citation type="journal article" date="2020" name="Nature">
        <title>Giant virus diversity and host interactions through global metagenomics.</title>
        <authorList>
            <person name="Schulz F."/>
            <person name="Roux S."/>
            <person name="Paez-Espino D."/>
            <person name="Jungbluth S."/>
            <person name="Walsh D.A."/>
            <person name="Denef V.J."/>
            <person name="McMahon K.D."/>
            <person name="Konstantinidis K.T."/>
            <person name="Eloe-Fadrosh E.A."/>
            <person name="Kyrpides N.C."/>
            <person name="Woyke T."/>
        </authorList>
    </citation>
    <scope>NUCLEOTIDE SEQUENCE</scope>
    <source>
        <strain evidence="1">GVMAG-M-3300021375-17</strain>
    </source>
</reference>
<protein>
    <submittedName>
        <fullName evidence="1">Uncharacterized protein</fullName>
    </submittedName>
</protein>
<evidence type="ECO:0000313" key="1">
    <source>
        <dbReference type="EMBL" id="QHT05414.1"/>
    </source>
</evidence>
<sequence length="117" mass="13813">MFSKEHQYEFGGCYRNVLSSNMTPVELPVKMKNKKIYLGEFLKCKKILWTNDEFIQDGLAVFQYGSIYFPNYREIFVSDNKIPNESSDKSGKSGRSISWNEKVVYFSDIYNEMMRDE</sequence>
<dbReference type="EMBL" id="MN739454">
    <property type="protein sequence ID" value="QHT05414.1"/>
    <property type="molecule type" value="Genomic_DNA"/>
</dbReference>
<accession>A0A6C0CP09</accession>